<feature type="compositionally biased region" description="Polar residues" evidence="1">
    <location>
        <begin position="219"/>
        <end position="231"/>
    </location>
</feature>
<evidence type="ECO:0000313" key="3">
    <source>
        <dbReference type="Proteomes" id="UP000012174"/>
    </source>
</evidence>
<dbReference type="OrthoDB" id="5151921at2759"/>
<dbReference type="eggNOG" id="ENOG502T2N4">
    <property type="taxonomic scope" value="Eukaryota"/>
</dbReference>
<feature type="region of interest" description="Disordered" evidence="1">
    <location>
        <begin position="115"/>
        <end position="245"/>
    </location>
</feature>
<feature type="compositionally biased region" description="Polar residues" evidence="1">
    <location>
        <begin position="258"/>
        <end position="277"/>
    </location>
</feature>
<feature type="compositionally biased region" description="Low complexity" evidence="1">
    <location>
        <begin position="377"/>
        <end position="387"/>
    </location>
</feature>
<feature type="compositionally biased region" description="Low complexity" evidence="1">
    <location>
        <begin position="444"/>
        <end position="454"/>
    </location>
</feature>
<reference evidence="3" key="1">
    <citation type="journal article" date="2013" name="Genome Announc.">
        <title>Draft genome sequence of the grapevine dieback fungus Eutypa lata UCR-EL1.</title>
        <authorList>
            <person name="Blanco-Ulate B."/>
            <person name="Rolshausen P.E."/>
            <person name="Cantu D."/>
        </authorList>
    </citation>
    <scope>NUCLEOTIDE SEQUENCE [LARGE SCALE GENOMIC DNA]</scope>
    <source>
        <strain evidence="3">UCR-EL1</strain>
    </source>
</reference>
<feature type="compositionally biased region" description="Low complexity" evidence="1">
    <location>
        <begin position="288"/>
        <end position="304"/>
    </location>
</feature>
<feature type="region of interest" description="Disordered" evidence="1">
    <location>
        <begin position="363"/>
        <end position="508"/>
    </location>
</feature>
<feature type="region of interest" description="Disordered" evidence="1">
    <location>
        <begin position="258"/>
        <end position="307"/>
    </location>
</feature>
<feature type="compositionally biased region" description="Low complexity" evidence="1">
    <location>
        <begin position="203"/>
        <end position="218"/>
    </location>
</feature>
<feature type="compositionally biased region" description="Low complexity" evidence="1">
    <location>
        <begin position="136"/>
        <end position="163"/>
    </location>
</feature>
<organism evidence="2 3">
    <name type="scientific">Eutypa lata (strain UCR-EL1)</name>
    <name type="common">Grapevine dieback disease fungus</name>
    <name type="synonym">Eutypa armeniacae</name>
    <dbReference type="NCBI Taxonomy" id="1287681"/>
    <lineage>
        <taxon>Eukaryota</taxon>
        <taxon>Fungi</taxon>
        <taxon>Dikarya</taxon>
        <taxon>Ascomycota</taxon>
        <taxon>Pezizomycotina</taxon>
        <taxon>Sordariomycetes</taxon>
        <taxon>Xylariomycetidae</taxon>
        <taxon>Xylariales</taxon>
        <taxon>Diatrypaceae</taxon>
        <taxon>Eutypa</taxon>
    </lineage>
</organism>
<evidence type="ECO:0000256" key="1">
    <source>
        <dbReference type="SAM" id="MobiDB-lite"/>
    </source>
</evidence>
<name>M7SR00_EUTLA</name>
<dbReference type="AlphaFoldDB" id="M7SR00"/>
<accession>M7SR00</accession>
<dbReference type="KEGG" id="ela:UCREL1_6382"/>
<dbReference type="EMBL" id="KB706611">
    <property type="protein sequence ID" value="EMR66627.1"/>
    <property type="molecule type" value="Genomic_DNA"/>
</dbReference>
<dbReference type="HOGENOM" id="CLU_536389_0_0_1"/>
<gene>
    <name evidence="2" type="ORF">UCREL1_6382</name>
</gene>
<keyword evidence="3" id="KW-1185">Reference proteome</keyword>
<proteinExistence type="predicted"/>
<dbReference type="Proteomes" id="UP000012174">
    <property type="component" value="Unassembled WGS sequence"/>
</dbReference>
<protein>
    <submittedName>
        <fullName evidence="2">Uncharacterized protein</fullName>
    </submittedName>
</protein>
<sequence length="508" mass="54807">MPKCKHSYKHNGKHRCKLDAAKFPFTKYRRQAVVKYLLKALLALLDSYPLSKFQANHNHNHNHRVNAQERRNMLKCLFPVATRPFMDTTAPAGWIFLPMTLAAVYPVAQPYGQQNVPNQGLPQQPPHNATHLRNLSSGQPQVGVLQQPQPSPGAAPAQTQATQPPEPGQPLPANIVIQAPTPAQQFAVPNNGSPHARQPSLGAQSAHQQAPQQQHVVATSSDAQGSGSSHPISPENHPRSDSALSFAPMDRVGRDQLSMSAQASGDPSLAQQQQNRPLSDLGRMSSQAATTSSGHDSAASGSGATEHHTHLNHARNMSLSPDTNNNLPHDRSLVVSPEPLEHQQHRPLVQQVSSQSIHADVEHEHANQVAPPPPPAAAAALANNNNNGSSDNVVHEQQRTAPSPPEQQPGFYDPSNAKGAAAADDDFPDDSKKQLQPTPPTAVQQPLIQQQQQQHAVAEPEEKILVDQPVELAAVNDDDDDGIPMMSATSYPGQEWNPYGAGEFGDWD</sequence>
<feature type="compositionally biased region" description="Polar residues" evidence="1">
    <location>
        <begin position="181"/>
        <end position="193"/>
    </location>
</feature>
<evidence type="ECO:0000313" key="2">
    <source>
        <dbReference type="EMBL" id="EMR66627.1"/>
    </source>
</evidence>